<evidence type="ECO:0000313" key="2">
    <source>
        <dbReference type="EMBL" id="PPQ66562.1"/>
    </source>
</evidence>
<evidence type="ECO:0000313" key="3">
    <source>
        <dbReference type="Proteomes" id="UP000284842"/>
    </source>
</evidence>
<dbReference type="InterPro" id="IPR011042">
    <property type="entry name" value="6-blade_b-propeller_TolB-like"/>
</dbReference>
<dbReference type="OrthoDB" id="5307922at2759"/>
<evidence type="ECO:0000256" key="1">
    <source>
        <dbReference type="SAM" id="SignalP"/>
    </source>
</evidence>
<feature type="chain" id="PRO_5019256859" description="SMP-30/Gluconolactonase/LRE-like region domain-containing protein" evidence="1">
    <location>
        <begin position="24"/>
        <end position="473"/>
    </location>
</feature>
<name>A0A409VJW8_9AGAR</name>
<gene>
    <name evidence="2" type="ORF">CVT24_007127</name>
</gene>
<dbReference type="PANTHER" id="PTHR11799:SF30">
    <property type="entry name" value="SERUM PARAOXONASE_ARYLESTERASE 2"/>
    <property type="match status" value="1"/>
</dbReference>
<dbReference type="Proteomes" id="UP000284842">
    <property type="component" value="Unassembled WGS sequence"/>
</dbReference>
<proteinExistence type="predicted"/>
<sequence length="473" mass="51345">MACGTRTLTWVAVILSIILYRSGGLIKNCIVVKSPFTTGHVANADYDADCTTLRDHTVPRAESLSSCEDEVFWEIEDKSGKVVQRPVIFTCDPNRKNWNTVMGPLRNPDPLGSLWLYIPSTDSSKDYLDPSVKRDKVQRITLKNYPPNHDFHPLGAEAWPSHAGSPSNLYVVNHARHRTVIEQFVLDPASPTEALHIRTISSPYFLSPNSVALTSPDSFYVTNDHFFTRRLPIVGHVLPLIESVLGLPLGFVSHVSLHPVTSNTKNPIAKQAFAALFIPFANGISLSRTGTNLAVVSTSTNQVQFYTRDPLTNKLSQRKSETVILPFSPDNVNIVPSIDQPGKEDVVVAGHPNFPHLVAVAANKKGAYAASWAAVLTPKPESLSGTKAPVSDDAAPVPISSKVSTDGTTYQVKTLFQSNGDEFNFGFMSSSTALRDPDTGVVYVSGLYAEDGAIICKPGSGIGRKKYIASSSL</sequence>
<keyword evidence="1" id="KW-0732">Signal</keyword>
<dbReference type="PANTHER" id="PTHR11799">
    <property type="entry name" value="PARAOXONASE"/>
    <property type="match status" value="1"/>
</dbReference>
<dbReference type="InterPro" id="IPR051288">
    <property type="entry name" value="Serum_paraoxonase/arylesterase"/>
</dbReference>
<evidence type="ECO:0008006" key="4">
    <source>
        <dbReference type="Google" id="ProtNLM"/>
    </source>
</evidence>
<reference evidence="2 3" key="1">
    <citation type="journal article" date="2018" name="Evol. Lett.">
        <title>Horizontal gene cluster transfer increased hallucinogenic mushroom diversity.</title>
        <authorList>
            <person name="Reynolds H.T."/>
            <person name="Vijayakumar V."/>
            <person name="Gluck-Thaler E."/>
            <person name="Korotkin H.B."/>
            <person name="Matheny P.B."/>
            <person name="Slot J.C."/>
        </authorList>
    </citation>
    <scope>NUCLEOTIDE SEQUENCE [LARGE SCALE GENOMIC DNA]</scope>
    <source>
        <strain evidence="2 3">2629</strain>
    </source>
</reference>
<organism evidence="2 3">
    <name type="scientific">Panaeolus cyanescens</name>
    <dbReference type="NCBI Taxonomy" id="181874"/>
    <lineage>
        <taxon>Eukaryota</taxon>
        <taxon>Fungi</taxon>
        <taxon>Dikarya</taxon>
        <taxon>Basidiomycota</taxon>
        <taxon>Agaricomycotina</taxon>
        <taxon>Agaricomycetes</taxon>
        <taxon>Agaricomycetidae</taxon>
        <taxon>Agaricales</taxon>
        <taxon>Agaricineae</taxon>
        <taxon>Galeropsidaceae</taxon>
        <taxon>Panaeolus</taxon>
    </lineage>
</organism>
<dbReference type="AlphaFoldDB" id="A0A409VJW8"/>
<accession>A0A409VJW8</accession>
<dbReference type="InParanoid" id="A0A409VJW8"/>
<dbReference type="Gene3D" id="2.120.10.30">
    <property type="entry name" value="TolB, C-terminal domain"/>
    <property type="match status" value="1"/>
</dbReference>
<dbReference type="SUPFAM" id="SSF63829">
    <property type="entry name" value="Calcium-dependent phosphotriesterase"/>
    <property type="match status" value="1"/>
</dbReference>
<protein>
    <recommendedName>
        <fullName evidence="4">SMP-30/Gluconolactonase/LRE-like region domain-containing protein</fullName>
    </recommendedName>
</protein>
<comment type="caution">
    <text evidence="2">The sequence shown here is derived from an EMBL/GenBank/DDBJ whole genome shotgun (WGS) entry which is preliminary data.</text>
</comment>
<feature type="signal peptide" evidence="1">
    <location>
        <begin position="1"/>
        <end position="23"/>
    </location>
</feature>
<dbReference type="EMBL" id="NHTK01006040">
    <property type="protein sequence ID" value="PPQ66562.1"/>
    <property type="molecule type" value="Genomic_DNA"/>
</dbReference>
<keyword evidence="3" id="KW-1185">Reference proteome</keyword>